<dbReference type="EMBL" id="JAMKFB020000014">
    <property type="protein sequence ID" value="KAL0175781.1"/>
    <property type="molecule type" value="Genomic_DNA"/>
</dbReference>
<dbReference type="Proteomes" id="UP001529510">
    <property type="component" value="Unassembled WGS sequence"/>
</dbReference>
<accession>A0ABD0PPZ1</accession>
<keyword evidence="3" id="KW-1185">Reference proteome</keyword>
<protein>
    <submittedName>
        <fullName evidence="2">Uncharacterized protein</fullName>
    </submittedName>
</protein>
<organism evidence="2 3">
    <name type="scientific">Cirrhinus mrigala</name>
    <name type="common">Mrigala</name>
    <dbReference type="NCBI Taxonomy" id="683832"/>
    <lineage>
        <taxon>Eukaryota</taxon>
        <taxon>Metazoa</taxon>
        <taxon>Chordata</taxon>
        <taxon>Craniata</taxon>
        <taxon>Vertebrata</taxon>
        <taxon>Euteleostomi</taxon>
        <taxon>Actinopterygii</taxon>
        <taxon>Neopterygii</taxon>
        <taxon>Teleostei</taxon>
        <taxon>Ostariophysi</taxon>
        <taxon>Cypriniformes</taxon>
        <taxon>Cyprinidae</taxon>
        <taxon>Labeoninae</taxon>
        <taxon>Labeonini</taxon>
        <taxon>Cirrhinus</taxon>
    </lineage>
</organism>
<dbReference type="AlphaFoldDB" id="A0ABD0PPZ1"/>
<evidence type="ECO:0000313" key="3">
    <source>
        <dbReference type="Proteomes" id="UP001529510"/>
    </source>
</evidence>
<name>A0ABD0PPZ1_CIRMR</name>
<comment type="caution">
    <text evidence="2">The sequence shown here is derived from an EMBL/GenBank/DDBJ whole genome shotgun (WGS) entry which is preliminary data.</text>
</comment>
<evidence type="ECO:0000313" key="2">
    <source>
        <dbReference type="EMBL" id="KAL0175781.1"/>
    </source>
</evidence>
<feature type="region of interest" description="Disordered" evidence="1">
    <location>
        <begin position="44"/>
        <end position="70"/>
    </location>
</feature>
<feature type="compositionally biased region" description="Basic and acidic residues" evidence="1">
    <location>
        <begin position="53"/>
        <end position="70"/>
    </location>
</feature>
<gene>
    <name evidence="2" type="ORF">M9458_028111</name>
</gene>
<feature type="non-terminal residue" evidence="2">
    <location>
        <position position="70"/>
    </location>
</feature>
<reference evidence="2 3" key="1">
    <citation type="submission" date="2024-05" db="EMBL/GenBank/DDBJ databases">
        <title>Genome sequencing and assembly of Indian major carp, Cirrhinus mrigala (Hamilton, 1822).</title>
        <authorList>
            <person name="Mohindra V."/>
            <person name="Chowdhury L.M."/>
            <person name="Lal K."/>
            <person name="Jena J.K."/>
        </authorList>
    </citation>
    <scope>NUCLEOTIDE SEQUENCE [LARGE SCALE GENOMIC DNA]</scope>
    <source>
        <strain evidence="2">CM1030</strain>
        <tissue evidence="2">Blood</tissue>
    </source>
</reference>
<evidence type="ECO:0000256" key="1">
    <source>
        <dbReference type="SAM" id="MobiDB-lite"/>
    </source>
</evidence>
<proteinExistence type="predicted"/>
<feature type="non-terminal residue" evidence="2">
    <location>
        <position position="1"/>
    </location>
</feature>
<sequence length="70" mass="7421">QKQNPPSLYTSIHGSAVTPSTFHSLSPPIARFCPNRAFCVAGAPDFKPTSSTERGDADVGAESERTGWEG</sequence>